<evidence type="ECO:0000313" key="1">
    <source>
        <dbReference type="EMBL" id="KAE9539855.1"/>
    </source>
</evidence>
<name>A0A6G0TVS3_APHGL</name>
<sequence>MPFDLSHVTHSRHETLFGISEKILTFIKYNLSHRMLHKHHITAIYDKLIKIELSWQFGEFDFLKLFFEFNDLSLLKICAVITYHNTISTPLFYAELAKQDEFLISLIFVSWISKCQNLTFEYRVTLPYTFNKILTIKNIGEYVVLIVCLIIVISKILKVNKFLNNEYRLINKLPIALFKTEVKICYILYSLICYFECTNNSTPKDHVLKFHLRNALMMKLILLSDRIFLYIGDELSTSLKRSVHTSYQTIKGILFLKKEADCDKTDDRSIQGESSSEYRSIPDPVHLIYSPNSLVIISKFYYCDNYYFSNFLMTPNKDLTSPNEYVV</sequence>
<dbReference type="EMBL" id="VYZN01000014">
    <property type="protein sequence ID" value="KAE9539855.1"/>
    <property type="molecule type" value="Genomic_DNA"/>
</dbReference>
<organism evidence="1 2">
    <name type="scientific">Aphis glycines</name>
    <name type="common">Soybean aphid</name>
    <dbReference type="NCBI Taxonomy" id="307491"/>
    <lineage>
        <taxon>Eukaryota</taxon>
        <taxon>Metazoa</taxon>
        <taxon>Ecdysozoa</taxon>
        <taxon>Arthropoda</taxon>
        <taxon>Hexapoda</taxon>
        <taxon>Insecta</taxon>
        <taxon>Pterygota</taxon>
        <taxon>Neoptera</taxon>
        <taxon>Paraneoptera</taxon>
        <taxon>Hemiptera</taxon>
        <taxon>Sternorrhyncha</taxon>
        <taxon>Aphidomorpha</taxon>
        <taxon>Aphidoidea</taxon>
        <taxon>Aphididae</taxon>
        <taxon>Aphidini</taxon>
        <taxon>Aphis</taxon>
        <taxon>Aphis</taxon>
    </lineage>
</organism>
<keyword evidence="2" id="KW-1185">Reference proteome</keyword>
<comment type="caution">
    <text evidence="1">The sequence shown here is derived from an EMBL/GenBank/DDBJ whole genome shotgun (WGS) entry which is preliminary data.</text>
</comment>
<dbReference type="Proteomes" id="UP000475862">
    <property type="component" value="Unassembled WGS sequence"/>
</dbReference>
<accession>A0A6G0TVS3</accession>
<dbReference type="AlphaFoldDB" id="A0A6G0TVS3"/>
<reference evidence="1 2" key="1">
    <citation type="submission" date="2019-08" db="EMBL/GenBank/DDBJ databases">
        <title>The genome of the soybean aphid Biotype 1, its phylome, world population structure and adaptation to the North American continent.</title>
        <authorList>
            <person name="Giordano R."/>
            <person name="Donthu R.K."/>
            <person name="Hernandez A.G."/>
            <person name="Wright C.L."/>
            <person name="Zimin A.V."/>
        </authorList>
    </citation>
    <scope>NUCLEOTIDE SEQUENCE [LARGE SCALE GENOMIC DNA]</scope>
    <source>
        <tissue evidence="1">Whole aphids</tissue>
    </source>
</reference>
<evidence type="ECO:0000313" key="2">
    <source>
        <dbReference type="Proteomes" id="UP000475862"/>
    </source>
</evidence>
<protein>
    <submittedName>
        <fullName evidence="1">Uncharacterized protein</fullName>
    </submittedName>
</protein>
<proteinExistence type="predicted"/>
<gene>
    <name evidence="1" type="ORF">AGLY_005107</name>
</gene>